<feature type="region of interest" description="Disordered" evidence="1">
    <location>
        <begin position="619"/>
        <end position="643"/>
    </location>
</feature>
<dbReference type="AlphaFoldDB" id="A0A0N5AV92"/>
<evidence type="ECO:0000313" key="4">
    <source>
        <dbReference type="WBParaSite" id="SMUV_0000880301-mRNA-1"/>
    </source>
</evidence>
<dbReference type="WBParaSite" id="SMUV_0000880301-mRNA-1">
    <property type="protein sequence ID" value="SMUV_0000880301-mRNA-1"/>
    <property type="gene ID" value="SMUV_0000880301"/>
</dbReference>
<dbReference type="Proteomes" id="UP000046393">
    <property type="component" value="Unplaced"/>
</dbReference>
<dbReference type="STRING" id="451379.A0A0N5AV92"/>
<feature type="compositionally biased region" description="Low complexity" evidence="1">
    <location>
        <begin position="453"/>
        <end position="464"/>
    </location>
</feature>
<feature type="region of interest" description="Disordered" evidence="1">
    <location>
        <begin position="447"/>
        <end position="470"/>
    </location>
</feature>
<keyword evidence="3" id="KW-1185">Reference proteome</keyword>
<reference evidence="4" key="1">
    <citation type="submission" date="2017-02" db="UniProtKB">
        <authorList>
            <consortium name="WormBaseParasite"/>
        </authorList>
    </citation>
    <scope>IDENTIFICATION</scope>
</reference>
<sequence>MTNNIMECPDERIFVYVNSSAVERVNYEHIRMAATSVHDCVSKCFGNQLCFSLKYDATLADSCTLYYFSSSDCSNQKLILSDSISYCAGSVIIDCLRCPSLGDLVSVPGDDDENLHNGQTAEGEIEKALGTYEKRLYIGCNNTTEHLAEASKTQLAVHEARRDEAIVRDCVNGEITYLECDDVNENIPRYYTTEVTASSSLECATICYKNKCNSTIYTPETKKCSFTPNSVRDNDRCMRTHPRLIRRPIYSGGKVLIWCVTCEVKGSSRLQSGSNGITDVRNALFIKELKEIQALLGPPVMTCIATYEVDPSVNIEVYEPDRIVYVTSPDQCALYCVCEKCTSAVFSPSETKNRGACKMKYREQLKCNAGLQRKYHQEASTDLYMQCFRCNREESAALLGKHNENHDVVLNVPNNSYRHQVNQEPSAQSENHESIIKTADEENKQLEQVKKSTTLTETTTQPLTKKPEPTFDEILEGSGSEQIEASGDIALPSSITSSVLTTTKDIDHPEELEGSGEYEKTTEKPEFYEKNQSSFEPLQFTTISTIDMTMSETLEGSGESGLETETISTNNDTKVQLANETSEVLNATDSFLSNAENFNLTSVTHEENTTEEYINVTHEPEHFKQDEENNLPKASEEKELVIE</sequence>
<feature type="compositionally biased region" description="Polar residues" evidence="1">
    <location>
        <begin position="494"/>
        <end position="503"/>
    </location>
</feature>
<evidence type="ECO:0000259" key="2">
    <source>
        <dbReference type="PROSITE" id="PS50948"/>
    </source>
</evidence>
<evidence type="ECO:0000313" key="3">
    <source>
        <dbReference type="Proteomes" id="UP000046393"/>
    </source>
</evidence>
<evidence type="ECO:0000256" key="1">
    <source>
        <dbReference type="SAM" id="MobiDB-lite"/>
    </source>
</evidence>
<protein>
    <submittedName>
        <fullName evidence="4">Apple domain-containing protein</fullName>
    </submittedName>
</protein>
<feature type="compositionally biased region" description="Basic and acidic residues" evidence="1">
    <location>
        <begin position="634"/>
        <end position="643"/>
    </location>
</feature>
<feature type="region of interest" description="Disordered" evidence="1">
    <location>
        <begin position="494"/>
        <end position="534"/>
    </location>
</feature>
<organism evidence="3 4">
    <name type="scientific">Syphacia muris</name>
    <dbReference type="NCBI Taxonomy" id="451379"/>
    <lineage>
        <taxon>Eukaryota</taxon>
        <taxon>Metazoa</taxon>
        <taxon>Ecdysozoa</taxon>
        <taxon>Nematoda</taxon>
        <taxon>Chromadorea</taxon>
        <taxon>Rhabditida</taxon>
        <taxon>Spirurina</taxon>
        <taxon>Oxyuridomorpha</taxon>
        <taxon>Oxyuroidea</taxon>
        <taxon>Oxyuridae</taxon>
        <taxon>Syphacia</taxon>
    </lineage>
</organism>
<proteinExistence type="predicted"/>
<dbReference type="InterPro" id="IPR003609">
    <property type="entry name" value="Pan_app"/>
</dbReference>
<feature type="domain" description="Apple" evidence="2">
    <location>
        <begin position="8"/>
        <end position="91"/>
    </location>
</feature>
<feature type="compositionally biased region" description="Basic and acidic residues" evidence="1">
    <location>
        <begin position="504"/>
        <end position="529"/>
    </location>
</feature>
<name>A0A0N5AV92_9BILA</name>
<dbReference type="PROSITE" id="PS50948">
    <property type="entry name" value="PAN"/>
    <property type="match status" value="1"/>
</dbReference>
<accession>A0A0N5AV92</accession>